<proteinExistence type="predicted"/>
<keyword evidence="3" id="KW-1185">Reference proteome</keyword>
<keyword evidence="1" id="KW-0812">Transmembrane</keyword>
<gene>
    <name evidence="2" type="ORF">A3783_05885</name>
</gene>
<reference evidence="2 3" key="1">
    <citation type="submission" date="2016-03" db="EMBL/GenBank/DDBJ databases">
        <authorList>
            <person name="Cho S.-Y."/>
            <person name="Lim S."/>
            <person name="Kim H."/>
            <person name="Soh E.H."/>
            <person name="Moon J.S."/>
        </authorList>
    </citation>
    <scope>NUCLEOTIDE SEQUENCE [LARGE SCALE GENOMIC DNA]</scope>
    <source>
        <strain evidence="2 3">KCTC 3810</strain>
    </source>
</reference>
<keyword evidence="1" id="KW-1133">Transmembrane helix</keyword>
<protein>
    <submittedName>
        <fullName evidence="2">Uncharacterized protein</fullName>
    </submittedName>
</protein>
<comment type="caution">
    <text evidence="2">The sequence shown here is derived from an EMBL/GenBank/DDBJ whole genome shotgun (WGS) entry which is preliminary data.</text>
</comment>
<dbReference type="Proteomes" id="UP000078447">
    <property type="component" value="Unassembled WGS sequence"/>
</dbReference>
<evidence type="ECO:0000313" key="3">
    <source>
        <dbReference type="Proteomes" id="UP000078447"/>
    </source>
</evidence>
<keyword evidence="1" id="KW-0472">Membrane</keyword>
<evidence type="ECO:0000256" key="1">
    <source>
        <dbReference type="SAM" id="Phobius"/>
    </source>
</evidence>
<name>A0ABX2VEE3_9BACL</name>
<organism evidence="2 3">
    <name type="scientific">Exiguobacterium undae</name>
    <dbReference type="NCBI Taxonomy" id="169177"/>
    <lineage>
        <taxon>Bacteria</taxon>
        <taxon>Bacillati</taxon>
        <taxon>Bacillota</taxon>
        <taxon>Bacilli</taxon>
        <taxon>Bacillales</taxon>
        <taxon>Bacillales Family XII. Incertae Sedis</taxon>
        <taxon>Exiguobacterium</taxon>
    </lineage>
</organism>
<evidence type="ECO:0000313" key="2">
    <source>
        <dbReference type="EMBL" id="OAN16303.1"/>
    </source>
</evidence>
<dbReference type="EMBL" id="LVVL01000001">
    <property type="protein sequence ID" value="OAN16303.1"/>
    <property type="molecule type" value="Genomic_DNA"/>
</dbReference>
<feature type="transmembrane region" description="Helical" evidence="1">
    <location>
        <begin position="82"/>
        <end position="98"/>
    </location>
</feature>
<accession>A0ABX2VEE3</accession>
<feature type="transmembrane region" description="Helical" evidence="1">
    <location>
        <begin position="110"/>
        <end position="129"/>
    </location>
</feature>
<sequence length="143" mass="16375">MLNKLFAAALTAIATSGLLTLVLSVYAFFEESDEDVFSEAFDYFLIYMFYSFPVIFISGILVDWLKKRFVSFFPKRRKTVPFLYGVSGSTIALVILLLNHDGAVRFSELLFLLPFLMLCGASAILYFWISHRILKKSFNNPKK</sequence>
<feature type="transmembrane region" description="Helical" evidence="1">
    <location>
        <begin position="43"/>
        <end position="62"/>
    </location>
</feature>